<evidence type="ECO:0000256" key="4">
    <source>
        <dbReference type="SAM" id="SignalP"/>
    </source>
</evidence>
<dbReference type="InterPro" id="IPR011047">
    <property type="entry name" value="Quinoprotein_ADH-like_sf"/>
</dbReference>
<proteinExistence type="predicted"/>
<dbReference type="InterPro" id="IPR015943">
    <property type="entry name" value="WD40/YVTN_repeat-like_dom_sf"/>
</dbReference>
<evidence type="ECO:0000256" key="2">
    <source>
        <dbReference type="ARBA" id="ARBA00022737"/>
    </source>
</evidence>
<feature type="chain" id="PRO_5047424234" evidence="4">
    <location>
        <begin position="22"/>
        <end position="748"/>
    </location>
</feature>
<keyword evidence="2" id="KW-0677">Repeat</keyword>
<keyword evidence="1 3" id="KW-0853">WD repeat</keyword>
<sequence length="748" mass="78856">MRALRRLLSSLALSWAGLAGAQGVQPLPLGDVLATVGSVALSADGQVAAHVSALGGVTLWDPVTARVLPGAPEFKRATAVALSRDGRWLAVGQDDGRLQIWSRHEAPQPMRELRGHSGRITVLAFSADDARLASGSTDGTAQVFDVGTGQRQQVLDSVYNGHSAEGVAYPVALAFAAADQLLLVQDWRQRQYDSDRVTSLWALPQGLEIGQRQGTPPSAEGVRLAAQAIGGGGWLWAYSAAEHLMVQRLDGCGPERALAPTGYADTVAVDPWGRWVAESRDEALNFVDLASRRVAAVHLPARALAVLPQADGRSVLALLATWTRDEDALVSKPGAKQAVPRPARLYRVVVPAALASGPALAVPPGAATCTASEAARRSQQFVTPEGVAALTVKARLASTQLAAPAADAAGRLGSVAQLRFDAAGRLMALYEASGSDAAGVQVWQLATGRVALAQRLAMQHQFAPAQWLGMDWAVLGPNNDWVLATSGQRLLDASSEYASSAALAADDATRRLYRVAGSDIEQVTAEGHRLPPVRGRSAVAGIAARNGRLLVRYRDGGMELFAGTPLASTRFRGPAKKSSAGEGDDWSLDSLMLSASGRYVQYVANPAAYETPGFDAAWRLADGEQVGTGTPVAPLPLRVDRVLALDTRAHRLAVWDFDRNEVVARLPRQRSRDGRGVPVPLKAAISDDGRLVASASPDGLVRVWDIDAHQLRGEARVGAEVTALAFDAPGRQLAVGRAGGQVWVLALP</sequence>
<dbReference type="PANTHER" id="PTHR19879:SF9">
    <property type="entry name" value="TRANSCRIPTION INITIATION FACTOR TFIID SUBUNIT 5"/>
    <property type="match status" value="1"/>
</dbReference>
<feature type="repeat" description="WD" evidence="3">
    <location>
        <begin position="684"/>
        <end position="714"/>
    </location>
</feature>
<evidence type="ECO:0000256" key="1">
    <source>
        <dbReference type="ARBA" id="ARBA00022574"/>
    </source>
</evidence>
<comment type="caution">
    <text evidence="5">The sequence shown here is derived from an EMBL/GenBank/DDBJ whole genome shotgun (WGS) entry which is preliminary data.</text>
</comment>
<dbReference type="Gene3D" id="2.130.10.10">
    <property type="entry name" value="YVTN repeat-like/Quinoprotein amine dehydrogenase"/>
    <property type="match status" value="2"/>
</dbReference>
<organism evidence="5 6">
    <name type="scientific">Pelomonas nitida</name>
    <dbReference type="NCBI Taxonomy" id="3299027"/>
    <lineage>
        <taxon>Bacteria</taxon>
        <taxon>Pseudomonadati</taxon>
        <taxon>Pseudomonadota</taxon>
        <taxon>Betaproteobacteria</taxon>
        <taxon>Burkholderiales</taxon>
        <taxon>Sphaerotilaceae</taxon>
        <taxon>Roseateles</taxon>
    </lineage>
</organism>
<dbReference type="Proteomes" id="UP001606305">
    <property type="component" value="Unassembled WGS sequence"/>
</dbReference>
<dbReference type="PROSITE" id="PS50082">
    <property type="entry name" value="WD_REPEATS_2"/>
    <property type="match status" value="2"/>
</dbReference>
<dbReference type="PROSITE" id="PS00678">
    <property type="entry name" value="WD_REPEATS_1"/>
    <property type="match status" value="1"/>
</dbReference>
<dbReference type="SMART" id="SM00320">
    <property type="entry name" value="WD40"/>
    <property type="match status" value="3"/>
</dbReference>
<keyword evidence="6" id="KW-1185">Reference proteome</keyword>
<accession>A0ABW7G6T7</accession>
<dbReference type="Pfam" id="PF00400">
    <property type="entry name" value="WD40"/>
    <property type="match status" value="3"/>
</dbReference>
<dbReference type="RefSeq" id="WP_394488513.1">
    <property type="nucleotide sequence ID" value="NZ_JBIGIA010000008.1"/>
</dbReference>
<protein>
    <submittedName>
        <fullName evidence="5">WD40 repeat domain-containing protein</fullName>
    </submittedName>
</protein>
<evidence type="ECO:0000313" key="6">
    <source>
        <dbReference type="Proteomes" id="UP001606305"/>
    </source>
</evidence>
<dbReference type="EMBL" id="JBIGIA010000008">
    <property type="protein sequence ID" value="MFG6457654.1"/>
    <property type="molecule type" value="Genomic_DNA"/>
</dbReference>
<dbReference type="InterPro" id="IPR001680">
    <property type="entry name" value="WD40_rpt"/>
</dbReference>
<evidence type="ECO:0000256" key="3">
    <source>
        <dbReference type="PROSITE-ProRule" id="PRU00221"/>
    </source>
</evidence>
<feature type="signal peptide" evidence="4">
    <location>
        <begin position="1"/>
        <end position="21"/>
    </location>
</feature>
<dbReference type="PROSITE" id="PS50294">
    <property type="entry name" value="WD_REPEATS_REGION"/>
    <property type="match status" value="1"/>
</dbReference>
<name>A0ABW7G6T7_9BURK</name>
<gene>
    <name evidence="5" type="ORF">ACG00X_12505</name>
</gene>
<dbReference type="PANTHER" id="PTHR19879">
    <property type="entry name" value="TRANSCRIPTION INITIATION FACTOR TFIID"/>
    <property type="match status" value="1"/>
</dbReference>
<feature type="repeat" description="WD" evidence="3">
    <location>
        <begin position="113"/>
        <end position="154"/>
    </location>
</feature>
<reference evidence="5 6" key="1">
    <citation type="submission" date="2024-09" db="EMBL/GenBank/DDBJ databases">
        <title>Novel species of the genus Pelomonas and Roseateles isolated from streams.</title>
        <authorList>
            <person name="Lu H."/>
        </authorList>
    </citation>
    <scope>NUCLEOTIDE SEQUENCE [LARGE SCALE GENOMIC DNA]</scope>
    <source>
        <strain evidence="5 6">BYS96W</strain>
    </source>
</reference>
<keyword evidence="4" id="KW-0732">Signal</keyword>
<evidence type="ECO:0000313" key="5">
    <source>
        <dbReference type="EMBL" id="MFG6457654.1"/>
    </source>
</evidence>
<dbReference type="InterPro" id="IPR019775">
    <property type="entry name" value="WD40_repeat_CS"/>
</dbReference>
<dbReference type="SUPFAM" id="SSF50998">
    <property type="entry name" value="Quinoprotein alcohol dehydrogenase-like"/>
    <property type="match status" value="2"/>
</dbReference>